<dbReference type="GO" id="GO:0009967">
    <property type="term" value="P:positive regulation of signal transduction"/>
    <property type="evidence" value="ECO:0007669"/>
    <property type="project" value="UniProtKB-ARBA"/>
</dbReference>
<feature type="zinc finger region" description="C3H1-type" evidence="7">
    <location>
        <begin position="470"/>
        <end position="498"/>
    </location>
</feature>
<dbReference type="CDD" id="cd00590">
    <property type="entry name" value="RRM_SF"/>
    <property type="match status" value="3"/>
</dbReference>
<dbReference type="PROSITE" id="PS50102">
    <property type="entry name" value="RRM"/>
    <property type="match status" value="4"/>
</dbReference>
<dbReference type="RefSeq" id="XP_007515282.1">
    <property type="nucleotide sequence ID" value="XM_007515220.1"/>
</dbReference>
<evidence type="ECO:0000313" key="11">
    <source>
        <dbReference type="EMBL" id="CCO14161.1"/>
    </source>
</evidence>
<keyword evidence="4 7" id="KW-0862">Zinc</keyword>
<dbReference type="STRING" id="41875.K8E953"/>
<dbReference type="SUPFAM" id="SSF54928">
    <property type="entry name" value="RNA-binding domain, RBD"/>
    <property type="match status" value="3"/>
</dbReference>
<dbReference type="InterPro" id="IPR012677">
    <property type="entry name" value="Nucleotide-bd_a/b_plait_sf"/>
</dbReference>
<dbReference type="eggNOG" id="KOG0123">
    <property type="taxonomic scope" value="Eukaryota"/>
</dbReference>
<feature type="region of interest" description="Disordered" evidence="8">
    <location>
        <begin position="1"/>
        <end position="75"/>
    </location>
</feature>
<dbReference type="PANTHER" id="PTHR24012">
    <property type="entry name" value="RNA BINDING PROTEIN"/>
    <property type="match status" value="1"/>
</dbReference>
<dbReference type="KEGG" id="bpg:Bathy01g03190"/>
<dbReference type="InterPro" id="IPR035979">
    <property type="entry name" value="RBD_domain_sf"/>
</dbReference>
<evidence type="ECO:0000256" key="2">
    <source>
        <dbReference type="ARBA" id="ARBA00022737"/>
    </source>
</evidence>
<dbReference type="Pfam" id="PF00076">
    <property type="entry name" value="RRM_1"/>
    <property type="match status" value="4"/>
</dbReference>
<feature type="region of interest" description="Disordered" evidence="8">
    <location>
        <begin position="368"/>
        <end position="397"/>
    </location>
</feature>
<organism evidence="11 12">
    <name type="scientific">Bathycoccus prasinos</name>
    <dbReference type="NCBI Taxonomy" id="41875"/>
    <lineage>
        <taxon>Eukaryota</taxon>
        <taxon>Viridiplantae</taxon>
        <taxon>Chlorophyta</taxon>
        <taxon>Mamiellophyceae</taxon>
        <taxon>Mamiellales</taxon>
        <taxon>Bathycoccaceae</taxon>
        <taxon>Bathycoccus</taxon>
    </lineage>
</organism>
<dbReference type="GO" id="GO:0008270">
    <property type="term" value="F:zinc ion binding"/>
    <property type="evidence" value="ECO:0007669"/>
    <property type="project" value="UniProtKB-KW"/>
</dbReference>
<feature type="domain" description="C3H1-type" evidence="10">
    <location>
        <begin position="470"/>
        <end position="498"/>
    </location>
</feature>
<dbReference type="AlphaFoldDB" id="K8E953"/>
<evidence type="ECO:0000256" key="5">
    <source>
        <dbReference type="ARBA" id="ARBA00022884"/>
    </source>
</evidence>
<dbReference type="InterPro" id="IPR003954">
    <property type="entry name" value="RRM_euk-type"/>
</dbReference>
<evidence type="ECO:0000256" key="4">
    <source>
        <dbReference type="ARBA" id="ARBA00022833"/>
    </source>
</evidence>
<keyword evidence="1 7" id="KW-0479">Metal-binding</keyword>
<dbReference type="PROSITE" id="PS50103">
    <property type="entry name" value="ZF_C3H1"/>
    <property type="match status" value="1"/>
</dbReference>
<dbReference type="SUPFAM" id="SSF90229">
    <property type="entry name" value="CCCH zinc finger"/>
    <property type="match status" value="1"/>
</dbReference>
<dbReference type="GO" id="GO:0005737">
    <property type="term" value="C:cytoplasm"/>
    <property type="evidence" value="ECO:0007669"/>
    <property type="project" value="UniProtKB-ARBA"/>
</dbReference>
<evidence type="ECO:0000313" key="12">
    <source>
        <dbReference type="Proteomes" id="UP000198341"/>
    </source>
</evidence>
<evidence type="ECO:0000259" key="10">
    <source>
        <dbReference type="PROSITE" id="PS50103"/>
    </source>
</evidence>
<feature type="compositionally biased region" description="Gly residues" evidence="8">
    <location>
        <begin position="375"/>
        <end position="393"/>
    </location>
</feature>
<evidence type="ECO:0000259" key="9">
    <source>
        <dbReference type="PROSITE" id="PS50102"/>
    </source>
</evidence>
<dbReference type="InterPro" id="IPR000504">
    <property type="entry name" value="RRM_dom"/>
</dbReference>
<evidence type="ECO:0000256" key="3">
    <source>
        <dbReference type="ARBA" id="ARBA00022771"/>
    </source>
</evidence>
<keyword evidence="12" id="KW-1185">Reference proteome</keyword>
<dbReference type="FunFam" id="3.30.70.330:FF:000383">
    <property type="entry name" value="Sex lethal, isoform D"/>
    <property type="match status" value="1"/>
</dbReference>
<dbReference type="GO" id="GO:0003729">
    <property type="term" value="F:mRNA binding"/>
    <property type="evidence" value="ECO:0007669"/>
    <property type="project" value="UniProtKB-ARBA"/>
</dbReference>
<dbReference type="SMART" id="SM00360">
    <property type="entry name" value="RRM"/>
    <property type="match status" value="4"/>
</dbReference>
<gene>
    <name evidence="11" type="ORF">Bathy01g03190</name>
</gene>
<dbReference type="SMART" id="SM00361">
    <property type="entry name" value="RRM_1"/>
    <property type="match status" value="2"/>
</dbReference>
<dbReference type="GO" id="GO:0010629">
    <property type="term" value="P:negative regulation of gene expression"/>
    <property type="evidence" value="ECO:0007669"/>
    <property type="project" value="UniProtKB-ARBA"/>
</dbReference>
<dbReference type="EMBL" id="FO082278">
    <property type="protein sequence ID" value="CCO14161.1"/>
    <property type="molecule type" value="Genomic_DNA"/>
</dbReference>
<feature type="domain" description="RRM" evidence="9">
    <location>
        <begin position="96"/>
        <end position="174"/>
    </location>
</feature>
<evidence type="ECO:0000256" key="1">
    <source>
        <dbReference type="ARBA" id="ARBA00022723"/>
    </source>
</evidence>
<feature type="domain" description="RRM" evidence="9">
    <location>
        <begin position="200"/>
        <end position="275"/>
    </location>
</feature>
<feature type="compositionally biased region" description="Low complexity" evidence="8">
    <location>
        <begin position="42"/>
        <end position="54"/>
    </location>
</feature>
<dbReference type="Gene3D" id="3.30.70.330">
    <property type="match status" value="4"/>
</dbReference>
<keyword evidence="2" id="KW-0677">Repeat</keyword>
<accession>K8E953</accession>
<reference evidence="11 12" key="1">
    <citation type="submission" date="2011-10" db="EMBL/GenBank/DDBJ databases">
        <authorList>
            <person name="Genoscope - CEA"/>
        </authorList>
    </citation>
    <scope>NUCLEOTIDE SEQUENCE [LARGE SCALE GENOMIC DNA]</scope>
    <source>
        <strain evidence="11 12">RCC 1105</strain>
    </source>
</reference>
<dbReference type="InterPro" id="IPR036855">
    <property type="entry name" value="Znf_CCCH_sf"/>
</dbReference>
<name>K8E953_9CHLO</name>
<dbReference type="OrthoDB" id="266138at2759"/>
<keyword evidence="3 7" id="KW-0863">Zinc-finger</keyword>
<feature type="compositionally biased region" description="Low complexity" evidence="8">
    <location>
        <begin position="64"/>
        <end position="75"/>
    </location>
</feature>
<feature type="domain" description="RRM" evidence="9">
    <location>
        <begin position="286"/>
        <end position="368"/>
    </location>
</feature>
<evidence type="ECO:0000256" key="6">
    <source>
        <dbReference type="PROSITE-ProRule" id="PRU00176"/>
    </source>
</evidence>
<dbReference type="Gene3D" id="4.10.1000.10">
    <property type="entry name" value="Zinc finger, CCCH-type"/>
    <property type="match status" value="1"/>
</dbReference>
<dbReference type="Proteomes" id="UP000198341">
    <property type="component" value="Chromosome 1"/>
</dbReference>
<proteinExistence type="predicted"/>
<keyword evidence="5 6" id="KW-0694">RNA-binding</keyword>
<dbReference type="GeneID" id="19018054"/>
<protein>
    <submittedName>
        <fullName evidence="11">Uncharacterized protein</fullName>
    </submittedName>
</protein>
<dbReference type="InterPro" id="IPR000571">
    <property type="entry name" value="Znf_CCCH"/>
</dbReference>
<evidence type="ECO:0000256" key="8">
    <source>
        <dbReference type="SAM" id="MobiDB-lite"/>
    </source>
</evidence>
<feature type="domain" description="RRM" evidence="9">
    <location>
        <begin position="402"/>
        <end position="474"/>
    </location>
</feature>
<sequence length="499" mass="54113">MPFRRPGMAATTRGGDDNVDTIAPHPPSSLPVNRKRASSNQDDQMMTMNNGGDDNNARTHHHNSNNNTINSTTTNNYPTNYNNHYGGESGKKPKHSNLYVWSIPRDMDERQLSTLFQKFGTVESCTIMRDVQTKQSKGYGFVKYVKFEDAVNAKEKLHGKFVKDKQLQIKFASTDSNGLMGVHGGMIGATGVDVASIPTDNVYVKGLPLDIDEGILREKFGAFGKIVSCRVIATTALIRFETVGEAEVAVREANGKMIVSEIGGAMPVSVSFNAKQQIMASLPTHSNLYVWNIPRDMEEGSLKHLFEECGEVESVNIMRDKMSQVSKGYGFVKFIRYEEAEKAIEKVSGRVLREDLAHRPLQVKFANTDSSGVAGSSGRGGGEAGGGGGGVGGSAMTNPPSENIYIKGLPTDSNENDLVNAFAQFGRIISCTRIATTGIIGFQSVEEASRAVQGANGTTLLGGSVPLMVTFKSQICRAFAQTGRCSWGHRCKFGHNRGY</sequence>
<evidence type="ECO:0000256" key="7">
    <source>
        <dbReference type="PROSITE-ProRule" id="PRU00723"/>
    </source>
</evidence>